<proteinExistence type="predicted"/>
<dbReference type="SUPFAM" id="SSF143081">
    <property type="entry name" value="BB1717-like"/>
    <property type="match status" value="1"/>
</dbReference>
<sequence>MLTVDGGIEWWGDGYPSLSLSPEHAGSKRTADPATLDARMINARSETITQKPAFKAAA</sequence>
<organism evidence="1 2">
    <name type="scientific">Rhodococcus olei</name>
    <dbReference type="NCBI Taxonomy" id="2161675"/>
    <lineage>
        <taxon>Bacteria</taxon>
        <taxon>Bacillati</taxon>
        <taxon>Actinomycetota</taxon>
        <taxon>Actinomycetes</taxon>
        <taxon>Mycobacteriales</taxon>
        <taxon>Nocardiaceae</taxon>
        <taxon>Rhodococcus</taxon>
    </lineage>
</organism>
<dbReference type="EMBL" id="BAABFB010000078">
    <property type="protein sequence ID" value="GAA4491103.1"/>
    <property type="molecule type" value="Genomic_DNA"/>
</dbReference>
<dbReference type="Proteomes" id="UP001501183">
    <property type="component" value="Unassembled WGS sequence"/>
</dbReference>
<comment type="caution">
    <text evidence="1">The sequence shown here is derived from an EMBL/GenBank/DDBJ whole genome shotgun (WGS) entry which is preliminary data.</text>
</comment>
<reference evidence="2" key="1">
    <citation type="journal article" date="2019" name="Int. J. Syst. Evol. Microbiol.">
        <title>The Global Catalogue of Microorganisms (GCM) 10K type strain sequencing project: providing services to taxonomists for standard genome sequencing and annotation.</title>
        <authorList>
            <consortium name="The Broad Institute Genomics Platform"/>
            <consortium name="The Broad Institute Genome Sequencing Center for Infectious Disease"/>
            <person name="Wu L."/>
            <person name="Ma J."/>
        </authorList>
    </citation>
    <scope>NUCLEOTIDE SEQUENCE [LARGE SCALE GENOMIC DNA]</scope>
    <source>
        <strain evidence="2">JCM 32206</strain>
    </source>
</reference>
<gene>
    <name evidence="1" type="ORF">GCM10023094_55420</name>
</gene>
<name>A0ABP8PTI3_9NOCA</name>
<keyword evidence="2" id="KW-1185">Reference proteome</keyword>
<dbReference type="InterPro" id="IPR036590">
    <property type="entry name" value="SRAP-like"/>
</dbReference>
<protein>
    <submittedName>
        <fullName evidence="1">Uncharacterized protein</fullName>
    </submittedName>
</protein>
<accession>A0ABP8PTI3</accession>
<dbReference type="Gene3D" id="3.90.1680.10">
    <property type="entry name" value="SOS response associated peptidase-like"/>
    <property type="match status" value="1"/>
</dbReference>
<evidence type="ECO:0000313" key="2">
    <source>
        <dbReference type="Proteomes" id="UP001501183"/>
    </source>
</evidence>
<evidence type="ECO:0000313" key="1">
    <source>
        <dbReference type="EMBL" id="GAA4491103.1"/>
    </source>
</evidence>